<accession>A0A183T5N0</accession>
<evidence type="ECO:0000313" key="1">
    <source>
        <dbReference type="EMBL" id="VDL98163.1"/>
    </source>
</evidence>
<evidence type="ECO:0000313" key="3">
    <source>
        <dbReference type="WBParaSite" id="SSLN_0001222501-mRNA-1"/>
    </source>
</evidence>
<proteinExistence type="predicted"/>
<dbReference type="AlphaFoldDB" id="A0A183T5N0"/>
<keyword evidence="2" id="KW-1185">Reference proteome</keyword>
<gene>
    <name evidence="1" type="ORF">SSLN_LOCUS11778</name>
</gene>
<sequence>MAWLLRIPVCSRDFISGILSCHLSFSLVREDGTGICSAKECRQDDGLVYLPFGVQVNIMAIPHEGLQLAEDLTGFEDPLTNLIIDSHVA</sequence>
<evidence type="ECO:0000313" key="2">
    <source>
        <dbReference type="Proteomes" id="UP000275846"/>
    </source>
</evidence>
<dbReference type="Proteomes" id="UP000275846">
    <property type="component" value="Unassembled WGS sequence"/>
</dbReference>
<reference evidence="3" key="1">
    <citation type="submission" date="2016-06" db="UniProtKB">
        <authorList>
            <consortium name="WormBaseParasite"/>
        </authorList>
    </citation>
    <scope>IDENTIFICATION</scope>
</reference>
<reference evidence="1 2" key="2">
    <citation type="submission" date="2018-11" db="EMBL/GenBank/DDBJ databases">
        <authorList>
            <consortium name="Pathogen Informatics"/>
        </authorList>
    </citation>
    <scope>NUCLEOTIDE SEQUENCE [LARGE SCALE GENOMIC DNA]</scope>
    <source>
        <strain evidence="1 2">NST_G2</strain>
    </source>
</reference>
<protein>
    <submittedName>
        <fullName evidence="3">Amino acid adenylation</fullName>
    </submittedName>
</protein>
<name>A0A183T5N0_SCHSO</name>
<dbReference type="EMBL" id="UYSU01036790">
    <property type="protein sequence ID" value="VDL98163.1"/>
    <property type="molecule type" value="Genomic_DNA"/>
</dbReference>
<dbReference type="WBParaSite" id="SSLN_0001222501-mRNA-1">
    <property type="protein sequence ID" value="SSLN_0001222501-mRNA-1"/>
    <property type="gene ID" value="SSLN_0001222501"/>
</dbReference>
<organism evidence="3">
    <name type="scientific">Schistocephalus solidus</name>
    <name type="common">Tapeworm</name>
    <dbReference type="NCBI Taxonomy" id="70667"/>
    <lineage>
        <taxon>Eukaryota</taxon>
        <taxon>Metazoa</taxon>
        <taxon>Spiralia</taxon>
        <taxon>Lophotrochozoa</taxon>
        <taxon>Platyhelminthes</taxon>
        <taxon>Cestoda</taxon>
        <taxon>Eucestoda</taxon>
        <taxon>Diphyllobothriidea</taxon>
        <taxon>Diphyllobothriidae</taxon>
        <taxon>Schistocephalus</taxon>
    </lineage>
</organism>